<protein>
    <submittedName>
        <fullName evidence="8">Flap endonuclease</fullName>
    </submittedName>
</protein>
<dbReference type="PANTHER" id="PTHR11081">
    <property type="entry name" value="FLAP ENDONUCLEASE FAMILY MEMBER"/>
    <property type="match status" value="1"/>
</dbReference>
<dbReference type="PRINTS" id="PR00853">
    <property type="entry name" value="XPGRADSUPER"/>
</dbReference>
<gene>
    <name evidence="8" type="ORF">LCDPAC01_00900</name>
</gene>
<dbReference type="PANTHER" id="PTHR11081:SF9">
    <property type="entry name" value="FLAP ENDONUCLEASE 1"/>
    <property type="match status" value="1"/>
</dbReference>
<keyword evidence="6" id="KW-0460">Magnesium</keyword>
<dbReference type="InterPro" id="IPR006084">
    <property type="entry name" value="XPG/Rad2"/>
</dbReference>
<dbReference type="InterPro" id="IPR006086">
    <property type="entry name" value="XPG-I_dom"/>
</dbReference>
<sequence length="334" mass="37862">MGIKGLNSFLRNKFSAGYIKKAFLKGLDGKRIAIDMNNLIAVFYSVSKRNVCKYTNLMKGPPSDEKIIKSSISYVVSRINTIIAHGIIPICCFDGKMSSDKKHAWAKRKKTNNTAKERLDNANEVLQSVDPFDQTTKMHDNYRKYFYQYFDRSLMREIVGKIKNVLKKMDIVALTPDSVTAPTVNPEAEALCAHLCINGLCYAAYSTDTDLHAYGVNICITKIEENEEREWITIFSESAAILKIIDMKYENFVDFCIMCGTDYNPNIPRVGPVTSYGLIKKYHTIEKVGECTSNDISILDHTVARKKFQSARVPATLMVMELLKRNVKITQSEQ</sequence>
<keyword evidence="5" id="KW-0378">Hydrolase</keyword>
<evidence type="ECO:0000259" key="7">
    <source>
        <dbReference type="SMART" id="SM00485"/>
    </source>
</evidence>
<evidence type="ECO:0000256" key="6">
    <source>
        <dbReference type="ARBA" id="ARBA00022842"/>
    </source>
</evidence>
<accession>A0A481YMR1</accession>
<evidence type="ECO:0000256" key="4">
    <source>
        <dbReference type="ARBA" id="ARBA00022759"/>
    </source>
</evidence>
<dbReference type="SMART" id="SM00485">
    <property type="entry name" value="XPGN"/>
    <property type="match status" value="1"/>
</dbReference>
<dbReference type="EMBL" id="MK500281">
    <property type="protein sequence ID" value="QBK84609.1"/>
    <property type="molecule type" value="Genomic_DNA"/>
</dbReference>
<evidence type="ECO:0000256" key="2">
    <source>
        <dbReference type="ARBA" id="ARBA00022722"/>
    </source>
</evidence>
<dbReference type="InterPro" id="IPR006085">
    <property type="entry name" value="XPG_DNA_repair_N"/>
</dbReference>
<dbReference type="GO" id="GO:0003677">
    <property type="term" value="F:DNA binding"/>
    <property type="evidence" value="ECO:0007669"/>
    <property type="project" value="InterPro"/>
</dbReference>
<dbReference type="SUPFAM" id="SSF47807">
    <property type="entry name" value="5' to 3' exonuclease, C-terminal subdomain"/>
    <property type="match status" value="1"/>
</dbReference>
<keyword evidence="4 8" id="KW-0255">Endonuclease</keyword>
<evidence type="ECO:0000256" key="5">
    <source>
        <dbReference type="ARBA" id="ARBA00022801"/>
    </source>
</evidence>
<evidence type="ECO:0000313" key="8">
    <source>
        <dbReference type="EMBL" id="QBK84609.1"/>
    </source>
</evidence>
<reference evidence="8" key="1">
    <citation type="journal article" date="2019" name="MBio">
        <title>Virus Genomes from Deep Sea Sediments Expand the Ocean Megavirome and Support Independent Origins of Viral Gigantism.</title>
        <authorList>
            <person name="Backstrom D."/>
            <person name="Yutin N."/>
            <person name="Jorgensen S.L."/>
            <person name="Dharamshi J."/>
            <person name="Homa F."/>
            <person name="Zaremba-Niedwiedzka K."/>
            <person name="Spang A."/>
            <person name="Wolf Y.I."/>
            <person name="Koonin E.V."/>
            <person name="Ettema T.J."/>
        </authorList>
    </citation>
    <scope>NUCLEOTIDE SEQUENCE</scope>
</reference>
<dbReference type="InterPro" id="IPR008918">
    <property type="entry name" value="HhH2"/>
</dbReference>
<organism evidence="8">
    <name type="scientific">Pithovirus LCDPAC01</name>
    <dbReference type="NCBI Taxonomy" id="2506600"/>
    <lineage>
        <taxon>Viruses</taxon>
        <taxon>Pithoviruses</taxon>
    </lineage>
</organism>
<dbReference type="Pfam" id="PF00752">
    <property type="entry name" value="XPG_N"/>
    <property type="match status" value="1"/>
</dbReference>
<dbReference type="GO" id="GO:0008409">
    <property type="term" value="F:5'-3' exonuclease activity"/>
    <property type="evidence" value="ECO:0007669"/>
    <property type="project" value="TreeGrafter"/>
</dbReference>
<dbReference type="Gene3D" id="1.10.150.20">
    <property type="entry name" value="5' to 3' exonuclease, C-terminal subdomain"/>
    <property type="match status" value="1"/>
</dbReference>
<dbReference type="Gene3D" id="3.40.50.1010">
    <property type="entry name" value="5'-nuclease"/>
    <property type="match status" value="1"/>
</dbReference>
<keyword evidence="3" id="KW-0479">Metal-binding</keyword>
<evidence type="ECO:0000256" key="1">
    <source>
        <dbReference type="ARBA" id="ARBA00001946"/>
    </source>
</evidence>
<feature type="domain" description="XPG N-terminal" evidence="7">
    <location>
        <begin position="1"/>
        <end position="115"/>
    </location>
</feature>
<dbReference type="CDD" id="cd09897">
    <property type="entry name" value="H3TH_FEN1-XPG-like"/>
    <property type="match status" value="1"/>
</dbReference>
<proteinExistence type="predicted"/>
<name>A0A481YMR1_9VIRU</name>
<evidence type="ECO:0000256" key="3">
    <source>
        <dbReference type="ARBA" id="ARBA00022723"/>
    </source>
</evidence>
<dbReference type="GO" id="GO:0017108">
    <property type="term" value="F:5'-flap endonuclease activity"/>
    <property type="evidence" value="ECO:0007669"/>
    <property type="project" value="TreeGrafter"/>
</dbReference>
<keyword evidence="2" id="KW-0540">Nuclease</keyword>
<dbReference type="InterPro" id="IPR036279">
    <property type="entry name" value="5-3_exonuclease_C_sf"/>
</dbReference>
<dbReference type="Pfam" id="PF00867">
    <property type="entry name" value="XPG_I"/>
    <property type="match status" value="1"/>
</dbReference>
<dbReference type="SMART" id="SM00279">
    <property type="entry name" value="HhH2"/>
    <property type="match status" value="1"/>
</dbReference>
<dbReference type="GO" id="GO:0046872">
    <property type="term" value="F:metal ion binding"/>
    <property type="evidence" value="ECO:0007669"/>
    <property type="project" value="UniProtKB-KW"/>
</dbReference>
<comment type="cofactor">
    <cofactor evidence="1">
        <name>Mg(2+)</name>
        <dbReference type="ChEBI" id="CHEBI:18420"/>
    </cofactor>
</comment>
<dbReference type="InterPro" id="IPR029060">
    <property type="entry name" value="PIN-like_dom_sf"/>
</dbReference>
<dbReference type="SUPFAM" id="SSF88723">
    <property type="entry name" value="PIN domain-like"/>
    <property type="match status" value="1"/>
</dbReference>